<keyword evidence="11" id="KW-0472">Membrane</keyword>
<dbReference type="EMBL" id="FQUQ01000001">
    <property type="protein sequence ID" value="SHE84251.1"/>
    <property type="molecule type" value="Genomic_DNA"/>
</dbReference>
<keyword evidence="12" id="KW-1015">Disulfide bond</keyword>
<evidence type="ECO:0000256" key="12">
    <source>
        <dbReference type="ARBA" id="ARBA00023157"/>
    </source>
</evidence>
<dbReference type="InterPro" id="IPR003406">
    <property type="entry name" value="Glyco_trans_14"/>
</dbReference>
<dbReference type="GO" id="GO:0016020">
    <property type="term" value="C:membrane"/>
    <property type="evidence" value="ECO:0007669"/>
    <property type="project" value="InterPro"/>
</dbReference>
<evidence type="ECO:0000256" key="13">
    <source>
        <dbReference type="ARBA" id="ARBA00023180"/>
    </source>
</evidence>
<keyword evidence="13" id="KW-0325">Glycoprotein</keyword>
<keyword evidence="7" id="KW-0256">Endoplasmic reticulum</keyword>
<gene>
    <name evidence="15" type="ORF">SAMN04488522_1011370</name>
</gene>
<keyword evidence="8" id="KW-0735">Signal-anchor</keyword>
<keyword evidence="10" id="KW-0333">Golgi apparatus</keyword>
<accession>A0A1M4WSI1</accession>
<evidence type="ECO:0000256" key="8">
    <source>
        <dbReference type="ARBA" id="ARBA00022968"/>
    </source>
</evidence>
<evidence type="ECO:0000313" key="16">
    <source>
        <dbReference type="Proteomes" id="UP000184287"/>
    </source>
</evidence>
<comment type="subcellular location">
    <subcellularLocation>
        <location evidence="2">Endoplasmic reticulum membrane</location>
        <topology evidence="2">Single-pass type II membrane protein</topology>
    </subcellularLocation>
    <subcellularLocation>
        <location evidence="1">Golgi apparatus membrane</location>
        <topology evidence="1">Single-pass type II membrane protein</topology>
    </subcellularLocation>
</comment>
<evidence type="ECO:0000256" key="4">
    <source>
        <dbReference type="ARBA" id="ARBA00022679"/>
    </source>
</evidence>
<keyword evidence="6" id="KW-0479">Metal-binding</keyword>
<dbReference type="GO" id="GO:0015012">
    <property type="term" value="P:heparan sulfate proteoglycan biosynthetic process"/>
    <property type="evidence" value="ECO:0007669"/>
    <property type="project" value="TreeGrafter"/>
</dbReference>
<keyword evidence="4" id="KW-0808">Transferase</keyword>
<evidence type="ECO:0000256" key="7">
    <source>
        <dbReference type="ARBA" id="ARBA00022824"/>
    </source>
</evidence>
<dbReference type="GO" id="GO:0046872">
    <property type="term" value="F:metal ion binding"/>
    <property type="evidence" value="ECO:0007669"/>
    <property type="project" value="UniProtKB-KW"/>
</dbReference>
<dbReference type="AlphaFoldDB" id="A0A1M4WSI1"/>
<evidence type="ECO:0000256" key="2">
    <source>
        <dbReference type="ARBA" id="ARBA00004648"/>
    </source>
</evidence>
<dbReference type="STRING" id="288992.SAMN04488522_1011370"/>
<dbReference type="PANTHER" id="PTHR46025:SF3">
    <property type="entry name" value="XYLOSYLTRANSFERASE OXT"/>
    <property type="match status" value="1"/>
</dbReference>
<dbReference type="PANTHER" id="PTHR46025">
    <property type="entry name" value="XYLOSYLTRANSFERASE OXT"/>
    <property type="match status" value="1"/>
</dbReference>
<reference evidence="16" key="1">
    <citation type="submission" date="2016-11" db="EMBL/GenBank/DDBJ databases">
        <authorList>
            <person name="Varghese N."/>
            <person name="Submissions S."/>
        </authorList>
    </citation>
    <scope>NUCLEOTIDE SEQUENCE [LARGE SCALE GENOMIC DNA]</scope>
    <source>
        <strain evidence="16">DSM 16990</strain>
    </source>
</reference>
<dbReference type="InterPro" id="IPR043538">
    <property type="entry name" value="XYLT"/>
</dbReference>
<evidence type="ECO:0000256" key="5">
    <source>
        <dbReference type="ARBA" id="ARBA00022692"/>
    </source>
</evidence>
<evidence type="ECO:0000256" key="3">
    <source>
        <dbReference type="ARBA" id="ARBA00022676"/>
    </source>
</evidence>
<proteinExistence type="predicted"/>
<evidence type="ECO:0000256" key="10">
    <source>
        <dbReference type="ARBA" id="ARBA00023034"/>
    </source>
</evidence>
<evidence type="ECO:0000256" key="9">
    <source>
        <dbReference type="ARBA" id="ARBA00022989"/>
    </source>
</evidence>
<organism evidence="15 16">
    <name type="scientific">Pedobacter caeni</name>
    <dbReference type="NCBI Taxonomy" id="288992"/>
    <lineage>
        <taxon>Bacteria</taxon>
        <taxon>Pseudomonadati</taxon>
        <taxon>Bacteroidota</taxon>
        <taxon>Sphingobacteriia</taxon>
        <taxon>Sphingobacteriales</taxon>
        <taxon>Sphingobacteriaceae</taxon>
        <taxon>Pedobacter</taxon>
    </lineage>
</organism>
<dbReference type="GO" id="GO:0030158">
    <property type="term" value="F:protein xylosyltransferase activity"/>
    <property type="evidence" value="ECO:0007669"/>
    <property type="project" value="InterPro"/>
</dbReference>
<evidence type="ECO:0000313" key="15">
    <source>
        <dbReference type="EMBL" id="SHE84251.1"/>
    </source>
</evidence>
<evidence type="ECO:0000256" key="6">
    <source>
        <dbReference type="ARBA" id="ARBA00022723"/>
    </source>
</evidence>
<dbReference type="Pfam" id="PF02485">
    <property type="entry name" value="Branch"/>
    <property type="match status" value="1"/>
</dbReference>
<sequence length="293" mass="34402">MRIAHLILTYTNPKQTERMIKNMVHEDFDFYIHVDKKFDINPHLFLKSLPNVYFINNRVDVKWAGFDTVKATFESIKEIVATGIKYDFINLLSGQDYPLQSANAMAGFFSENMGKEFMSFRDYKNDWKEGLIRMERYFLSNHNFKGKNTIENALNYILPKRKLPYHMHPYGKSMFWMLSPEAAMYVVNKVEGDKKLSNFFSLCWGSDEFVFQTILMNSPLKDRIVNDNYRYIDWSGGGPNPKVLDEHDFEPIEKSGMLFARKLEMLKSAKLMNLIDTKLLILYSTITWPISLI</sequence>
<evidence type="ECO:0000256" key="11">
    <source>
        <dbReference type="ARBA" id="ARBA00023136"/>
    </source>
</evidence>
<protein>
    <recommendedName>
        <fullName evidence="14">Peptide O-xylosyltransferase</fullName>
    </recommendedName>
</protein>
<evidence type="ECO:0000256" key="1">
    <source>
        <dbReference type="ARBA" id="ARBA00004323"/>
    </source>
</evidence>
<keyword evidence="9" id="KW-1133">Transmembrane helix</keyword>
<keyword evidence="16" id="KW-1185">Reference proteome</keyword>
<dbReference type="RefSeq" id="WP_073228982.1">
    <property type="nucleotide sequence ID" value="NZ_FQUQ01000001.1"/>
</dbReference>
<dbReference type="GO" id="GO:0050650">
    <property type="term" value="P:chondroitin sulfate proteoglycan biosynthetic process"/>
    <property type="evidence" value="ECO:0007669"/>
    <property type="project" value="TreeGrafter"/>
</dbReference>
<dbReference type="OrthoDB" id="7943907at2"/>
<dbReference type="Proteomes" id="UP000184287">
    <property type="component" value="Unassembled WGS sequence"/>
</dbReference>
<keyword evidence="3" id="KW-0328">Glycosyltransferase</keyword>
<name>A0A1M4WSI1_9SPHI</name>
<keyword evidence="5" id="KW-0812">Transmembrane</keyword>
<evidence type="ECO:0000256" key="14">
    <source>
        <dbReference type="ARBA" id="ARBA00042865"/>
    </source>
</evidence>